<feature type="compositionally biased region" description="Polar residues" evidence="1">
    <location>
        <begin position="717"/>
        <end position="734"/>
    </location>
</feature>
<feature type="compositionally biased region" description="Low complexity" evidence="1">
    <location>
        <begin position="1897"/>
        <end position="1907"/>
    </location>
</feature>
<feature type="compositionally biased region" description="Basic and acidic residues" evidence="1">
    <location>
        <begin position="678"/>
        <end position="695"/>
    </location>
</feature>
<dbReference type="EMBL" id="JAHRIP010010019">
    <property type="protein sequence ID" value="MEQ2283374.1"/>
    <property type="molecule type" value="Genomic_DNA"/>
</dbReference>
<accession>A0ABV0XPH1</accession>
<evidence type="ECO:0000313" key="4">
    <source>
        <dbReference type="Proteomes" id="UP001469553"/>
    </source>
</evidence>
<feature type="domain" description="C2" evidence="2">
    <location>
        <begin position="1118"/>
        <end position="1274"/>
    </location>
</feature>
<feature type="region of interest" description="Disordered" evidence="1">
    <location>
        <begin position="414"/>
        <end position="470"/>
    </location>
</feature>
<evidence type="ECO:0000256" key="1">
    <source>
        <dbReference type="SAM" id="MobiDB-lite"/>
    </source>
</evidence>
<dbReference type="PROSITE" id="PS50004">
    <property type="entry name" value="C2"/>
    <property type="match status" value="4"/>
</dbReference>
<name>A0ABV0XPH1_9TELE</name>
<sequence length="2273" mass="251647">MKSKKQKSVKAGSNIKKVPSDVSPSTSLPPLVEGQLRCFLCVTVSRVLWTVHKPPSPTFIRLRWWGESSNGTHFFPTDGSQVTQKTVKSTARYPIRCGPKQFTSYLTDMGSLVLEVLTKPDHLPIARAQVAGISRLSLSQPISGFYTLVSPTSEKLGEVQVSMNLELLTEAYNGSSLGPTKDISPDRMQVPKLTVPLQPISLSAGGGKESAGSSGGNTPRGKDHLYFQNVQKDNERLENKIYTASKCQNSQPAVNPLTMESSPGQRNKDIISVILERGNKLRNAMVESALKCDMESALPLKDSPLPLPKDNIQLPVDSFPSTSSMFLQDILHADSALKHSDDGAFPSGSALDCLPDMDKRAVDLLLGSSITSSLPLWDVQGSPPESLSGHSSVCGDSELNDPLYDQSLLENLFYKTPHPDTGPGVAGEDGQRTTSTSKSQPEKLTPSGPRISQSPNLERQQSADGGDDVYPPLSAEQFKLLSLTQIARVTIESLALPSGISATTTRKTFKGKPPRPFPSKKCTYFVEYVFPMTSASGRFGRSKAGDVEVTRAVSSKVTVEAVKFHQLSVFPVHFSTAAIKRWWETELIFKIYSRKSDQKKPVAVGKAVHPLRSLLQSKELSQSVVLPVHSLEGMRGTQETGPLKVSIELGTHSKSFTSEKTEKLAVRDASPSKIAASSERETFRRSQHVDPERESLPAPPLDHPRLNVGTPQKPLTEPSNHPRIQTSPFKSSQQVEEDPEVLLHALLMVPDGKNFKCGPLQAPNVFLNCKLFWCDETARSTVSWGQANPTFNFVQVTPVGLTAKLLERMKNNVMVIEVWQKTGSSGNDRLLGLAKLPLHQFYMSFRDPKITQLLLQAQYPVLGVDCYMPVIDVFSGSSRGNLRVLLAMGRAEQIVSLQRTRDEEYDSLSHVVRPVHMLDHQPHSQTKVNTAQVKIMREHVFVIRVEKVSGLTPLQSTVWGEADCYVQYTFPSQEFNAASDVDQSLIESSLSLKPFRTTTTLCVPDPVFGHTETHVLLAPEGVPVQRLLLSSLSSKGLSSGGIQFEVWCRYYYPNVRDQLVARGLLPLSKLCAMATMQRQHSIEAQMFSLPLVPRTEGHSGFQPQPSGLLDVCIRYKHRPVQPEGQAGRGTASRVVTLVVQVHRASGLKAAARALSEENDQFSYLMDVGLNPYITVHLSFLPETERRCTRTAARTFCPEFDHHIEVTCDMLLHMSSGETCSLAEQLEQASAVFTVWNRDNHKAVNVPKLTEIMLGTVKIPLVDLIYRRTGISGWFGLNLVCENRPSKPEHILVGGLEVSISFAHHSDRERVIKAAQGLGWEMPQSDSAPLDDEECWEEGMRKLSLTFSMPKAWLPLHCLLLPGLRELQRSTYCYLRYKFFDQDAFCSRLKHPCVEKGGEGDQAMVSFEGSRTVELRTTQPLMWYLREEKLEVQVWVTFSKNRTTRPSDSDRLLGSAFVDLSSLAKTPMQKLSLSGVYPLFMRSAADLQGAALRVHITSSAGPIPTNLPAAHDTQVDSDIQEEILLGEVEEANGSLSSFTPRKPSHDQSTHRSKPSRTTPDITSVHHTEVNVEDSFPVTVAVDRAMHLNLKGCPLAERTEGTPCCCVSYVTADSSEPVSTSVVTNTDCPVWDHQHECRLSKELLVDPQQSLVFKVWHKGEIERVIGFATVDLSPLLWGFPSVCGWYNITDFSGQCHGQIKVSVTPLRGVQDLRGQRKNMTEEAAKTSSALFQAVPLSYQTTAMYSSFPSHISRFPEQKISSPNHSDKMSSERPSESDRHIEHMDKVRLYHQNLQEQTASHFACGGSTSDIHPSSSFLFSALKRKLSELDNIQRYFNRKLSTPTFPPTTEQDNQEVDQRLLETDTSQLLLKSNQLVGEVNNIISGLRGQFLETIPSDTQSSSNSPVEISSPQLIPDSMSSPNRAIDECLGVGSSLPLLPTEISQHHRDSDHEEEEDKRSNKDNLSEEEHQEETDFRQDEEAGDDEEDEDFEEVVLKPRHLNEVTTLTDRTSPWTSILSEPDLVSVESIESDMSENEDTSLVATLESGLSNEKHIEEVYHHSSDESARDTSDTERDFNRMQSIDQTQQKESNSPNKSSDASPTPQPATDFSAAGTQDINEKQLQPLLPVEVPNFFLPSQQLEASLRAIRLAPSFSQTAYDSDQNVSDLRRVPHRRGPRQRPDMSPSSLKKQTERIAKIFAANFDKSSLGSGLVRERLVTGLLLAGPSRAKPEQETRGHPPVGPPPAGGTVRDQCKEDWAADEGGDLGGLIPGCLGWL</sequence>
<dbReference type="SUPFAM" id="SSF49562">
    <property type="entry name" value="C2 domain (Calcium/lipid-binding domain, CaLB)"/>
    <property type="match status" value="3"/>
</dbReference>
<evidence type="ECO:0000313" key="3">
    <source>
        <dbReference type="EMBL" id="MEQ2283374.1"/>
    </source>
</evidence>
<feature type="region of interest" description="Disordered" evidence="1">
    <location>
        <begin position="201"/>
        <end position="222"/>
    </location>
</feature>
<feature type="domain" description="C2" evidence="2">
    <location>
        <begin position="1552"/>
        <end position="1684"/>
    </location>
</feature>
<feature type="region of interest" description="Disordered" evidence="1">
    <location>
        <begin position="2079"/>
        <end position="2107"/>
    </location>
</feature>
<comment type="caution">
    <text evidence="3">The sequence shown here is derived from an EMBL/GenBank/DDBJ whole genome shotgun (WGS) entry which is preliminary data.</text>
</comment>
<feature type="region of interest" description="Disordered" evidence="1">
    <location>
        <begin position="1"/>
        <end position="26"/>
    </location>
</feature>
<protein>
    <recommendedName>
        <fullName evidence="2">C2 domain-containing protein</fullName>
    </recommendedName>
</protein>
<feature type="domain" description="C2" evidence="2">
    <location>
        <begin position="922"/>
        <end position="1080"/>
    </location>
</feature>
<feature type="region of interest" description="Disordered" evidence="1">
    <location>
        <begin position="1891"/>
        <end position="1924"/>
    </location>
</feature>
<dbReference type="InterPro" id="IPR000008">
    <property type="entry name" value="C2_dom"/>
</dbReference>
<feature type="domain" description="C2" evidence="2">
    <location>
        <begin position="718"/>
        <end position="854"/>
    </location>
</feature>
<proteinExistence type="predicted"/>
<dbReference type="InterPro" id="IPR057537">
    <property type="entry name" value="C2_C2CD3_N"/>
</dbReference>
<feature type="region of interest" description="Disordered" evidence="1">
    <location>
        <begin position="1753"/>
        <end position="1776"/>
    </location>
</feature>
<feature type="compositionally biased region" description="Polar residues" evidence="1">
    <location>
        <begin position="450"/>
        <end position="463"/>
    </location>
</feature>
<feature type="region of interest" description="Disordered" evidence="1">
    <location>
        <begin position="1941"/>
        <end position="1988"/>
    </location>
</feature>
<dbReference type="CDD" id="cd00030">
    <property type="entry name" value="C2"/>
    <property type="match status" value="1"/>
</dbReference>
<dbReference type="Gene3D" id="2.60.40.150">
    <property type="entry name" value="C2 domain"/>
    <property type="match status" value="3"/>
</dbReference>
<gene>
    <name evidence="3" type="ORF">AMECASPLE_010567</name>
</gene>
<dbReference type="Proteomes" id="UP001469553">
    <property type="component" value="Unassembled WGS sequence"/>
</dbReference>
<feature type="region of interest" description="Disordered" evidence="1">
    <location>
        <begin position="1531"/>
        <end position="1560"/>
    </location>
</feature>
<feature type="region of interest" description="Disordered" evidence="1">
    <location>
        <begin position="657"/>
        <end position="734"/>
    </location>
</feature>
<reference evidence="3 4" key="1">
    <citation type="submission" date="2021-06" db="EMBL/GenBank/DDBJ databases">
        <authorList>
            <person name="Palmer J.M."/>
        </authorList>
    </citation>
    <scope>NUCLEOTIDE SEQUENCE [LARGE SCALE GENOMIC DNA]</scope>
    <source>
        <strain evidence="3 4">AS_MEX2019</strain>
        <tissue evidence="3">Muscle</tissue>
    </source>
</reference>
<feature type="compositionally biased region" description="Gly residues" evidence="1">
    <location>
        <begin position="204"/>
        <end position="215"/>
    </location>
</feature>
<feature type="compositionally biased region" description="Basic and acidic residues" evidence="1">
    <location>
        <begin position="657"/>
        <end position="666"/>
    </location>
</feature>
<dbReference type="SMART" id="SM00239">
    <property type="entry name" value="C2"/>
    <property type="match status" value="4"/>
</dbReference>
<dbReference type="PANTHER" id="PTHR21254">
    <property type="entry name" value="C2 DOMAIN-CONTAINING PROTEIN 3"/>
    <property type="match status" value="1"/>
</dbReference>
<feature type="region of interest" description="Disordered" evidence="1">
    <location>
        <begin position="2155"/>
        <end position="2186"/>
    </location>
</feature>
<dbReference type="Pfam" id="PF25339">
    <property type="entry name" value="C2_C2CD3_N"/>
    <property type="match status" value="1"/>
</dbReference>
<evidence type="ECO:0000259" key="2">
    <source>
        <dbReference type="PROSITE" id="PS50004"/>
    </source>
</evidence>
<feature type="compositionally biased region" description="Acidic residues" evidence="1">
    <location>
        <begin position="1977"/>
        <end position="1988"/>
    </location>
</feature>
<feature type="compositionally biased region" description="Basic and acidic residues" evidence="1">
    <location>
        <begin position="1941"/>
        <end position="1976"/>
    </location>
</feature>
<feature type="region of interest" description="Disordered" evidence="1">
    <location>
        <begin position="375"/>
        <end position="394"/>
    </location>
</feature>
<dbReference type="InterPro" id="IPR035892">
    <property type="entry name" value="C2_domain_sf"/>
</dbReference>
<keyword evidence="4" id="KW-1185">Reference proteome</keyword>
<dbReference type="Pfam" id="PF00168">
    <property type="entry name" value="C2"/>
    <property type="match status" value="3"/>
</dbReference>
<dbReference type="PANTHER" id="PTHR21254:SF1">
    <property type="entry name" value="C2 DOMAIN-CONTAINING PROTEIN 3"/>
    <property type="match status" value="1"/>
</dbReference>
<organism evidence="3 4">
    <name type="scientific">Ameca splendens</name>
    <dbReference type="NCBI Taxonomy" id="208324"/>
    <lineage>
        <taxon>Eukaryota</taxon>
        <taxon>Metazoa</taxon>
        <taxon>Chordata</taxon>
        <taxon>Craniata</taxon>
        <taxon>Vertebrata</taxon>
        <taxon>Euteleostomi</taxon>
        <taxon>Actinopterygii</taxon>
        <taxon>Neopterygii</taxon>
        <taxon>Teleostei</taxon>
        <taxon>Neoteleostei</taxon>
        <taxon>Acanthomorphata</taxon>
        <taxon>Ovalentaria</taxon>
        <taxon>Atherinomorphae</taxon>
        <taxon>Cyprinodontiformes</taxon>
        <taxon>Goodeidae</taxon>
        <taxon>Ameca</taxon>
    </lineage>
</organism>
<feature type="region of interest" description="Disordered" evidence="1">
    <location>
        <begin position="2223"/>
        <end position="2248"/>
    </location>
</feature>
<feature type="compositionally biased region" description="Basic and acidic residues" evidence="1">
    <location>
        <begin position="1762"/>
        <end position="1776"/>
    </location>
</feature>